<evidence type="ECO:0000313" key="5">
    <source>
        <dbReference type="Proteomes" id="UP000196082"/>
    </source>
</evidence>
<dbReference type="Proteomes" id="UP000196082">
    <property type="component" value="Unassembled WGS sequence"/>
</dbReference>
<dbReference type="EMBL" id="NFSB01000056">
    <property type="protein sequence ID" value="OUM37446.1"/>
    <property type="molecule type" value="Genomic_DNA"/>
</dbReference>
<evidence type="ECO:0000313" key="2">
    <source>
        <dbReference type="EMBL" id="OUM37446.1"/>
    </source>
</evidence>
<gene>
    <name evidence="3" type="ORF">A3L25_006885</name>
    <name evidence="2" type="ORF">B8W72_04620</name>
</gene>
<dbReference type="Pfam" id="PF04449">
    <property type="entry name" value="Fimbrial_CS1"/>
    <property type="match status" value="1"/>
</dbReference>
<evidence type="ECO:0000313" key="3">
    <source>
        <dbReference type="EMBL" id="QJQ09160.1"/>
    </source>
</evidence>
<dbReference type="RefSeq" id="WP_063422985.1">
    <property type="nucleotide sequence ID" value="NZ_CP050951.1"/>
</dbReference>
<accession>A0A166L656</accession>
<feature type="signal peptide" evidence="1">
    <location>
        <begin position="1"/>
        <end position="20"/>
    </location>
</feature>
<dbReference type="Gene3D" id="2.60.40.2040">
    <property type="entry name" value="CFA/I fimbrial subunit E, pilin domain"/>
    <property type="match status" value="1"/>
</dbReference>
<reference evidence="2 5" key="2">
    <citation type="submission" date="2017-05" db="EMBL/GenBank/DDBJ databases">
        <title>Whole genome sequence of Pseudomonas putida isolate 1312 commercialized as a biostimulant.</title>
        <authorList>
            <person name="Crovadore J."/>
            <person name="Blanc P."/>
            <person name="Chablais R."/>
            <person name="Cochard B."/>
            <person name="Grizard D."/>
            <person name="Lefort F."/>
        </authorList>
    </citation>
    <scope>NUCLEOTIDE SEQUENCE [LARGE SCALE GENOMIC DNA]</scope>
    <source>
        <strain evidence="2 5">1312</strain>
    </source>
</reference>
<sequence>MKRTLLALPLALFCATSAFAVDPIEKQVLVTAVVPTGAFYVEPIGSDWMNDPQELPWNPTRSSFGEIRHQLQAKSTIGPITGYLLNAPIITSGLDAIDLNVKVGETDLKTTPDEILNAAQAANGTVMDFVITAKAPGSGAYIPGNYQGLVSMIFETAAP</sequence>
<name>A0A166L656_PSEPU</name>
<evidence type="ECO:0000256" key="1">
    <source>
        <dbReference type="SAM" id="SignalP"/>
    </source>
</evidence>
<evidence type="ECO:0000313" key="4">
    <source>
        <dbReference type="Proteomes" id="UP000076857"/>
    </source>
</evidence>
<dbReference type="InterPro" id="IPR007540">
    <property type="entry name" value="Fimbrial_CS1-type"/>
</dbReference>
<reference evidence="3 4" key="1">
    <citation type="submission" date="2016-04" db="EMBL/GenBank/DDBJ databases">
        <authorList>
            <person name="Qiu J."/>
        </authorList>
    </citation>
    <scope>NUCLEOTIDE SEQUENCE [LARGE SCALE GENOMIC DNA]</scope>
    <source>
        <strain evidence="3 4">JQ581</strain>
    </source>
</reference>
<dbReference type="GO" id="GO:0009289">
    <property type="term" value="C:pilus"/>
    <property type="evidence" value="ECO:0007669"/>
    <property type="project" value="InterPro"/>
</dbReference>
<feature type="chain" id="PRO_5007876655" evidence="1">
    <location>
        <begin position="21"/>
        <end position="159"/>
    </location>
</feature>
<keyword evidence="1" id="KW-0732">Signal</keyword>
<dbReference type="AlphaFoldDB" id="A0A166L656"/>
<dbReference type="EMBL" id="CP050951">
    <property type="protein sequence ID" value="QJQ09160.1"/>
    <property type="molecule type" value="Genomic_DNA"/>
</dbReference>
<protein>
    <submittedName>
        <fullName evidence="2">Adhesin</fullName>
    </submittedName>
</protein>
<organism evidence="2 5">
    <name type="scientific">Pseudomonas putida</name>
    <name type="common">Arthrobacter siderocapsulatus</name>
    <dbReference type="NCBI Taxonomy" id="303"/>
    <lineage>
        <taxon>Bacteria</taxon>
        <taxon>Pseudomonadati</taxon>
        <taxon>Pseudomonadota</taxon>
        <taxon>Gammaproteobacteria</taxon>
        <taxon>Pseudomonadales</taxon>
        <taxon>Pseudomonadaceae</taxon>
        <taxon>Pseudomonas</taxon>
    </lineage>
</organism>
<proteinExistence type="predicted"/>
<dbReference type="OrthoDB" id="6631372at2"/>
<dbReference type="Proteomes" id="UP000076857">
    <property type="component" value="Chromosome"/>
</dbReference>
<reference evidence="3 4" key="3">
    <citation type="submission" date="2020-04" db="EMBL/GenBank/DDBJ databases">
        <title>Complete genome sequence of Pseudomonas putida strain JQ581.</title>
        <authorList>
            <person name="Mu Y."/>
        </authorList>
    </citation>
    <scope>NUCLEOTIDE SEQUENCE [LARGE SCALE GENOMIC DNA]</scope>
    <source>
        <strain evidence="3 4">JQ581</strain>
    </source>
</reference>